<evidence type="ECO:0000256" key="1">
    <source>
        <dbReference type="SAM" id="MobiDB-lite"/>
    </source>
</evidence>
<gene>
    <name evidence="2" type="ORF">PLANPX_6091</name>
</gene>
<proteinExistence type="predicted"/>
<name>A0A5K7XRD8_9BACT</name>
<sequence>MAKDMMVRCEEKRLHKIDGKKEMRWVQLGVADLSPDAAREIRCLYCHGQVKLRTQKADYGSQTLIEHRSRQDAERCQGSAQYQGSHQRSEKPVV</sequence>
<dbReference type="RefSeq" id="WP_152101639.1">
    <property type="nucleotide sequence ID" value="NZ_AP021861.1"/>
</dbReference>
<protein>
    <submittedName>
        <fullName evidence="2">Uncharacterized protein</fullName>
    </submittedName>
</protein>
<dbReference type="Proteomes" id="UP000326837">
    <property type="component" value="Chromosome"/>
</dbReference>
<reference evidence="3" key="1">
    <citation type="submission" date="2019-10" db="EMBL/GenBank/DDBJ databases">
        <title>Lacipirellula parvula gen. nov., sp. nov., representing a lineage of planctomycetes widespread in freshwater anoxic habitats, and description of the family Lacipirellulaceae.</title>
        <authorList>
            <person name="Dedysh S.N."/>
            <person name="Kulichevskaya I.S."/>
            <person name="Beletsky A.V."/>
            <person name="Rakitin A.L."/>
            <person name="Mardanov A.V."/>
            <person name="Ivanova A.A."/>
            <person name="Saltykova V.X."/>
            <person name="Rijpstra W.I.C."/>
            <person name="Sinninghe Damste J.S."/>
            <person name="Ravin N.V."/>
        </authorList>
    </citation>
    <scope>NUCLEOTIDE SEQUENCE [LARGE SCALE GENOMIC DNA]</scope>
    <source>
        <strain evidence="3">PX69</strain>
    </source>
</reference>
<dbReference type="AlphaFoldDB" id="A0A5K7XRD8"/>
<organism evidence="2 3">
    <name type="scientific">Lacipirellula parvula</name>
    <dbReference type="NCBI Taxonomy" id="2650471"/>
    <lineage>
        <taxon>Bacteria</taxon>
        <taxon>Pseudomonadati</taxon>
        <taxon>Planctomycetota</taxon>
        <taxon>Planctomycetia</taxon>
        <taxon>Pirellulales</taxon>
        <taxon>Lacipirellulaceae</taxon>
        <taxon>Lacipirellula</taxon>
    </lineage>
</organism>
<evidence type="ECO:0000313" key="2">
    <source>
        <dbReference type="EMBL" id="BBO36479.1"/>
    </source>
</evidence>
<accession>A0A5K7XRD8</accession>
<dbReference type="EMBL" id="AP021861">
    <property type="protein sequence ID" value="BBO36479.1"/>
    <property type="molecule type" value="Genomic_DNA"/>
</dbReference>
<feature type="region of interest" description="Disordered" evidence="1">
    <location>
        <begin position="67"/>
        <end position="94"/>
    </location>
</feature>
<dbReference type="KEGG" id="lpav:PLANPX_6091"/>
<evidence type="ECO:0000313" key="3">
    <source>
        <dbReference type="Proteomes" id="UP000326837"/>
    </source>
</evidence>
<keyword evidence="3" id="KW-1185">Reference proteome</keyword>